<reference evidence="8 9" key="1">
    <citation type="journal article" date="2024" name="Nat. Commun.">
        <title>Phylogenomics reveals the evolutionary origins of lichenization in chlorophyte algae.</title>
        <authorList>
            <person name="Puginier C."/>
            <person name="Libourel C."/>
            <person name="Otte J."/>
            <person name="Skaloud P."/>
            <person name="Haon M."/>
            <person name="Grisel S."/>
            <person name="Petersen M."/>
            <person name="Berrin J.G."/>
            <person name="Delaux P.M."/>
            <person name="Dal Grande F."/>
            <person name="Keller J."/>
        </authorList>
    </citation>
    <scope>NUCLEOTIDE SEQUENCE [LARGE SCALE GENOMIC DNA]</scope>
    <source>
        <strain evidence="8 9">SAG 245.80</strain>
    </source>
</reference>
<dbReference type="GO" id="GO:0008270">
    <property type="term" value="F:zinc ion binding"/>
    <property type="evidence" value="ECO:0007669"/>
    <property type="project" value="UniProtKB-KW"/>
</dbReference>
<keyword evidence="3 5" id="KW-0862">Zinc</keyword>
<keyword evidence="4" id="KW-0238">DNA-binding</keyword>
<sequence length="567" mass="59559">MKGNKEARKEHDDDEGALLNSVEFKIHCMKVLPCSKRFCHDWTVCPFAHPGEKARRRDPRLFTYTGIACPDMKKDQSCLRGDACPYAHNVFEYWLHPTRYRTQLCNDGPNCTRRICFFAHSLEELRVPANKPFVPPEALAAASVSAALKAAEKAAAASSEASLQAKGGRGSKEESGQGASSADLAKQLAALQVAASTPSGSRTAQEERRVVEVLSALLRTYESAPAEGASGHGSSPSRRASCDLPVHPRTQQQRGNGGSSSGVGDDRLPLGQGRNNSDPAHGRGRGGRSRSSNAQTRRSLDYGMQRALMAHTVDENAQFLQPMAEGNPLGLPATSQGVPAFSPAELASAWAAANAARASGAPNPNPMRDWAPAPDFHQAQQQQTALAQAALHAQAGVLAVAEAQQRAARGSEGVASPFAGAALGEHGTGGGLAWPWEQLEGMDAARRQSTDSSRLSVDTNYRMSGDYAPSGADFSARASFESMQGVAGHDLGDLARTFDASQRYSADCMRSGTPPATPGAYGGNFGSLFAFSGPYGASQPPARDLGGGGWGVNPSSDAADINPTASG</sequence>
<dbReference type="AlphaFoldDB" id="A0AAW1RNX7"/>
<dbReference type="Gene3D" id="3.30.1370.210">
    <property type="match status" value="1"/>
</dbReference>
<gene>
    <name evidence="8" type="ORF">WJX81_005250</name>
</gene>
<evidence type="ECO:0000313" key="9">
    <source>
        <dbReference type="Proteomes" id="UP001445335"/>
    </source>
</evidence>
<feature type="region of interest" description="Disordered" evidence="6">
    <location>
        <begin position="224"/>
        <end position="297"/>
    </location>
</feature>
<evidence type="ECO:0000256" key="4">
    <source>
        <dbReference type="ARBA" id="ARBA00023125"/>
    </source>
</evidence>
<proteinExistence type="predicted"/>
<dbReference type="PROSITE" id="PS50103">
    <property type="entry name" value="ZF_C3H1"/>
    <property type="match status" value="1"/>
</dbReference>
<dbReference type="Proteomes" id="UP001445335">
    <property type="component" value="Unassembled WGS sequence"/>
</dbReference>
<dbReference type="EMBL" id="JALJOU010000028">
    <property type="protein sequence ID" value="KAK9835368.1"/>
    <property type="molecule type" value="Genomic_DNA"/>
</dbReference>
<evidence type="ECO:0000313" key="8">
    <source>
        <dbReference type="EMBL" id="KAK9835368.1"/>
    </source>
</evidence>
<evidence type="ECO:0000256" key="5">
    <source>
        <dbReference type="PROSITE-ProRule" id="PRU00723"/>
    </source>
</evidence>
<accession>A0AAW1RNX7</accession>
<evidence type="ECO:0000256" key="2">
    <source>
        <dbReference type="ARBA" id="ARBA00022771"/>
    </source>
</evidence>
<dbReference type="Pfam" id="PF25512">
    <property type="entry name" value="zf-CCCH_AtC3H23"/>
    <property type="match status" value="1"/>
</dbReference>
<feature type="region of interest" description="Disordered" evidence="6">
    <location>
        <begin position="536"/>
        <end position="567"/>
    </location>
</feature>
<evidence type="ECO:0000259" key="7">
    <source>
        <dbReference type="PROSITE" id="PS50103"/>
    </source>
</evidence>
<protein>
    <recommendedName>
        <fullName evidence="7">C3H1-type domain-containing protein</fullName>
    </recommendedName>
</protein>
<keyword evidence="1 5" id="KW-0479">Metal-binding</keyword>
<keyword evidence="2 5" id="KW-0863">Zinc-finger</keyword>
<dbReference type="PANTHER" id="PTHR14493">
    <property type="entry name" value="UNKEMPT FAMILY MEMBER"/>
    <property type="match status" value="1"/>
</dbReference>
<feature type="zinc finger region" description="C3H1-type" evidence="5">
    <location>
        <begin position="63"/>
        <end position="91"/>
    </location>
</feature>
<evidence type="ECO:0000256" key="3">
    <source>
        <dbReference type="ARBA" id="ARBA00022833"/>
    </source>
</evidence>
<dbReference type="InterPro" id="IPR000571">
    <property type="entry name" value="Znf_CCCH"/>
</dbReference>
<keyword evidence="9" id="KW-1185">Reference proteome</keyword>
<comment type="caution">
    <text evidence="8">The sequence shown here is derived from an EMBL/GenBank/DDBJ whole genome shotgun (WGS) entry which is preliminary data.</text>
</comment>
<dbReference type="InterPro" id="IPR057444">
    <property type="entry name" value="Znf-CCCH_AtC3H23-like"/>
</dbReference>
<organism evidence="8 9">
    <name type="scientific">Elliptochloris bilobata</name>
    <dbReference type="NCBI Taxonomy" id="381761"/>
    <lineage>
        <taxon>Eukaryota</taxon>
        <taxon>Viridiplantae</taxon>
        <taxon>Chlorophyta</taxon>
        <taxon>core chlorophytes</taxon>
        <taxon>Trebouxiophyceae</taxon>
        <taxon>Trebouxiophyceae incertae sedis</taxon>
        <taxon>Elliptochloris clade</taxon>
        <taxon>Elliptochloris</taxon>
    </lineage>
</organism>
<dbReference type="GO" id="GO:0003677">
    <property type="term" value="F:DNA binding"/>
    <property type="evidence" value="ECO:0007669"/>
    <property type="project" value="UniProtKB-KW"/>
</dbReference>
<name>A0AAW1RNX7_9CHLO</name>
<evidence type="ECO:0000256" key="1">
    <source>
        <dbReference type="ARBA" id="ARBA00022723"/>
    </source>
</evidence>
<feature type="domain" description="C3H1-type" evidence="7">
    <location>
        <begin position="63"/>
        <end position="91"/>
    </location>
</feature>
<dbReference type="PANTHER" id="PTHR14493:SF50">
    <property type="entry name" value="RING FINGER PROTEIN UNKEMPT"/>
    <property type="match status" value="1"/>
</dbReference>
<evidence type="ECO:0000256" key="6">
    <source>
        <dbReference type="SAM" id="MobiDB-lite"/>
    </source>
</evidence>
<feature type="region of interest" description="Disordered" evidence="6">
    <location>
        <begin position="159"/>
        <end position="182"/>
    </location>
</feature>
<dbReference type="InterPro" id="IPR045234">
    <property type="entry name" value="Unkempt-like"/>
</dbReference>